<dbReference type="EMBL" id="KP211814">
    <property type="protein sequence ID" value="ANV79175.1"/>
    <property type="molecule type" value="Genomic_DNA"/>
</dbReference>
<keyword evidence="3 6" id="KW-0812">Transmembrane</keyword>
<feature type="transmembrane region" description="Helical" evidence="6">
    <location>
        <begin position="65"/>
        <end position="87"/>
    </location>
</feature>
<evidence type="ECO:0000313" key="7">
    <source>
        <dbReference type="EMBL" id="ANV79175.1"/>
    </source>
</evidence>
<reference evidence="7" key="1">
    <citation type="submission" date="2014-11" db="EMBL/GenBank/DDBJ databases">
        <authorList>
            <person name="Zhu J."/>
            <person name="Qi W."/>
            <person name="Song R."/>
        </authorList>
    </citation>
    <scope>NUCLEOTIDE SEQUENCE</scope>
</reference>
<feature type="transmembrane region" description="Helical" evidence="6">
    <location>
        <begin position="12"/>
        <end position="29"/>
    </location>
</feature>
<feature type="transmembrane region" description="Helical" evidence="6">
    <location>
        <begin position="139"/>
        <end position="164"/>
    </location>
</feature>
<evidence type="ECO:0008006" key="8">
    <source>
        <dbReference type="Google" id="ProtNLM"/>
    </source>
</evidence>
<dbReference type="AlphaFoldDB" id="A0A1B1TA95"/>
<sequence>MGGDVKLAKLKFNTASNIAILLLIAVLAIVHLKSILQPLVVAILLFFLIRPPAEWLEKKLGRHPFLAYGALVGIIMAFLFVASNILFSNLQSFTEEVPSLSEKLQNKLLWFEDNATILGFSFDTSEVTGLITVEKIESFATGLVGIFSQVLQQAWLLVLIFLLFNHIRRQKQLPKRIKAAYPERCR</sequence>
<accession>A0A1B1TA95</accession>
<reference evidence="7" key="2">
    <citation type="journal article" date="2015" name="ISME J.">
        <title>A new class of marine Euryarchaeota group II from the Mediterranean deep chlorophyll maximum.</title>
        <authorList>
            <person name="Martin-Cuadrado A.B."/>
            <person name="Garcia-Heredia I."/>
            <person name="Molto A.G."/>
            <person name="Lopez-Ubeda R."/>
            <person name="Kimes N."/>
            <person name="Lopez-Garcia P."/>
            <person name="Moreira D."/>
            <person name="Rodriguez-Valera F."/>
        </authorList>
    </citation>
    <scope>NUCLEOTIDE SEQUENCE</scope>
</reference>
<evidence type="ECO:0000256" key="6">
    <source>
        <dbReference type="SAM" id="Phobius"/>
    </source>
</evidence>
<evidence type="ECO:0000256" key="3">
    <source>
        <dbReference type="ARBA" id="ARBA00022692"/>
    </source>
</evidence>
<dbReference type="InterPro" id="IPR002549">
    <property type="entry name" value="AI-2E-like"/>
</dbReference>
<organism evidence="7">
    <name type="scientific">uncultured Poseidoniia archaeon</name>
    <dbReference type="NCBI Taxonomy" id="1697135"/>
    <lineage>
        <taxon>Archaea</taxon>
        <taxon>Methanobacteriati</taxon>
        <taxon>Thermoplasmatota</taxon>
        <taxon>Candidatus Poseidoniia</taxon>
        <taxon>environmental samples</taxon>
    </lineage>
</organism>
<dbReference type="Pfam" id="PF01594">
    <property type="entry name" value="AI-2E_transport"/>
    <property type="match status" value="1"/>
</dbReference>
<keyword evidence="4 6" id="KW-1133">Transmembrane helix</keyword>
<keyword evidence="5 6" id="KW-0472">Membrane</keyword>
<proteinExistence type="inferred from homology"/>
<evidence type="ECO:0000256" key="2">
    <source>
        <dbReference type="ARBA" id="ARBA00009773"/>
    </source>
</evidence>
<feature type="transmembrane region" description="Helical" evidence="6">
    <location>
        <begin position="35"/>
        <end position="53"/>
    </location>
</feature>
<evidence type="ECO:0000256" key="1">
    <source>
        <dbReference type="ARBA" id="ARBA00004141"/>
    </source>
</evidence>
<comment type="subcellular location">
    <subcellularLocation>
        <location evidence="1">Membrane</location>
        <topology evidence="1">Multi-pass membrane protein</topology>
    </subcellularLocation>
</comment>
<name>A0A1B1TA95_9ARCH</name>
<dbReference type="GO" id="GO:0016020">
    <property type="term" value="C:membrane"/>
    <property type="evidence" value="ECO:0007669"/>
    <property type="project" value="UniProtKB-SubCell"/>
</dbReference>
<comment type="similarity">
    <text evidence="2">Belongs to the autoinducer-2 exporter (AI-2E) (TC 2.A.86) family.</text>
</comment>
<evidence type="ECO:0000256" key="4">
    <source>
        <dbReference type="ARBA" id="ARBA00022989"/>
    </source>
</evidence>
<protein>
    <recommendedName>
        <fullName evidence="8">AI-2E family transporter</fullName>
    </recommendedName>
</protein>
<evidence type="ECO:0000256" key="5">
    <source>
        <dbReference type="ARBA" id="ARBA00023136"/>
    </source>
</evidence>